<dbReference type="GO" id="GO:0019344">
    <property type="term" value="P:cysteine biosynthetic process"/>
    <property type="evidence" value="ECO:0007669"/>
    <property type="project" value="UniProtKB-ARBA"/>
</dbReference>
<proteinExistence type="predicted"/>
<sequence length="430" mass="47223">MHAVLIIFVLVLLRCIPQYAVLLSGAPMDKRKHTDMNSWRSEAVKRLWAERRRMDRTPLFRLSLPGFRHVDVLLKDESVTKSGSLKHRYAWALIMWAVVDGKINANTTVYEASAGNTAASEAYFCSLIGVKFIAVVPQSTEQAKVANIESYGGHVLKARPGMMLIQAQHEADANGGFFMNQFANSDKAEEFHESGDCPHESVNLMHEILAQMRADKSLTVKFPHYFVHPAGTGGTITSVGRYAKKYDLPTEIVLVDSEFSVYYDYVMEGKFVNESGASFWISPGMAGTGFGTLGPVKFGVTSSLLPSVIDRAIKVPDLASTAAMLVLRNRGINAGASTGLNLLGILHIAATAPYAKLPSNQRLTIVTSLGDSGDNYISSYFSRTWIAENFSHLGGLQVYKCWTEVIEESIDSGTDALIEGTKRCPGRQHF</sequence>
<organism evidence="3 4">
    <name type="scientific">Ascaris lumbricoides</name>
    <name type="common">Giant roundworm</name>
    <dbReference type="NCBI Taxonomy" id="6252"/>
    <lineage>
        <taxon>Eukaryota</taxon>
        <taxon>Metazoa</taxon>
        <taxon>Ecdysozoa</taxon>
        <taxon>Nematoda</taxon>
        <taxon>Chromadorea</taxon>
        <taxon>Rhabditida</taxon>
        <taxon>Spirurina</taxon>
        <taxon>Ascaridomorpha</taxon>
        <taxon>Ascaridoidea</taxon>
        <taxon>Ascarididae</taxon>
        <taxon>Ascaris</taxon>
    </lineage>
</organism>
<dbReference type="PANTHER" id="PTHR10314">
    <property type="entry name" value="CYSTATHIONINE BETA-SYNTHASE"/>
    <property type="match status" value="1"/>
</dbReference>
<feature type="chain" id="PRO_5005657092" evidence="1">
    <location>
        <begin position="21"/>
        <end position="430"/>
    </location>
</feature>
<dbReference type="Pfam" id="PF00291">
    <property type="entry name" value="PALP"/>
    <property type="match status" value="1"/>
</dbReference>
<feature type="signal peptide" evidence="1">
    <location>
        <begin position="1"/>
        <end position="20"/>
    </location>
</feature>
<protein>
    <submittedName>
        <fullName evidence="4">PALP domain-containing protein</fullName>
    </submittedName>
</protein>
<evidence type="ECO:0000313" key="4">
    <source>
        <dbReference type="WBParaSite" id="ALUE_0001513401-mRNA-1"/>
    </source>
</evidence>
<evidence type="ECO:0000256" key="1">
    <source>
        <dbReference type="SAM" id="SignalP"/>
    </source>
</evidence>
<dbReference type="WBParaSite" id="ALUE_0001513401-mRNA-1">
    <property type="protein sequence ID" value="ALUE_0001513401-mRNA-1"/>
    <property type="gene ID" value="ALUE_0001513401"/>
</dbReference>
<dbReference type="InterPro" id="IPR036052">
    <property type="entry name" value="TrpB-like_PALP_sf"/>
</dbReference>
<accession>A0A0M3IBL9</accession>
<dbReference type="InterPro" id="IPR050214">
    <property type="entry name" value="Cys_Synth/Cystath_Beta-Synth"/>
</dbReference>
<keyword evidence="3" id="KW-1185">Reference proteome</keyword>
<dbReference type="SUPFAM" id="SSF53686">
    <property type="entry name" value="Tryptophan synthase beta subunit-like PLP-dependent enzymes"/>
    <property type="match status" value="1"/>
</dbReference>
<reference evidence="4" key="1">
    <citation type="submission" date="2017-02" db="UniProtKB">
        <authorList>
            <consortium name="WormBaseParasite"/>
        </authorList>
    </citation>
    <scope>IDENTIFICATION</scope>
</reference>
<name>A0A0M3IBL9_ASCLU</name>
<dbReference type="Gene3D" id="3.40.50.1100">
    <property type="match status" value="2"/>
</dbReference>
<dbReference type="InterPro" id="IPR001926">
    <property type="entry name" value="TrpB-like_PALP"/>
</dbReference>
<dbReference type="Proteomes" id="UP000036681">
    <property type="component" value="Unplaced"/>
</dbReference>
<feature type="domain" description="Tryptophan synthase beta chain-like PALP" evidence="2">
    <location>
        <begin position="56"/>
        <end position="348"/>
    </location>
</feature>
<keyword evidence="1" id="KW-0732">Signal</keyword>
<dbReference type="AlphaFoldDB" id="A0A0M3IBL9"/>
<evidence type="ECO:0000313" key="3">
    <source>
        <dbReference type="Proteomes" id="UP000036681"/>
    </source>
</evidence>
<evidence type="ECO:0000259" key="2">
    <source>
        <dbReference type="Pfam" id="PF00291"/>
    </source>
</evidence>